<dbReference type="PROSITE" id="PS50042">
    <property type="entry name" value="CNMP_BINDING_3"/>
    <property type="match status" value="1"/>
</dbReference>
<dbReference type="Gene3D" id="3.10.580.10">
    <property type="entry name" value="CBS-domain"/>
    <property type="match status" value="1"/>
</dbReference>
<gene>
    <name evidence="5" type="primary">hrp1</name>
    <name evidence="5" type="ORF">MAQ5080_03247</name>
</gene>
<dbReference type="EMBL" id="FLOC01000023">
    <property type="protein sequence ID" value="SBS35702.1"/>
    <property type="molecule type" value="Genomic_DNA"/>
</dbReference>
<feature type="domain" description="Cyclic nucleotide-binding" evidence="3">
    <location>
        <begin position="18"/>
        <end position="121"/>
    </location>
</feature>
<evidence type="ECO:0000259" key="3">
    <source>
        <dbReference type="PROSITE" id="PS50042"/>
    </source>
</evidence>
<evidence type="ECO:0000313" key="5">
    <source>
        <dbReference type="EMBL" id="SBS35702.1"/>
    </source>
</evidence>
<dbReference type="Gene3D" id="2.60.120.10">
    <property type="entry name" value="Jelly Rolls"/>
    <property type="match status" value="1"/>
</dbReference>
<evidence type="ECO:0000256" key="2">
    <source>
        <dbReference type="PROSITE-ProRule" id="PRU00703"/>
    </source>
</evidence>
<dbReference type="PANTHER" id="PTHR43080">
    <property type="entry name" value="CBS DOMAIN-CONTAINING PROTEIN CBSX3, MITOCHONDRIAL"/>
    <property type="match status" value="1"/>
</dbReference>
<dbReference type="InterPro" id="IPR000595">
    <property type="entry name" value="cNMP-bd_dom"/>
</dbReference>
<dbReference type="InterPro" id="IPR014710">
    <property type="entry name" value="RmlC-like_jellyroll"/>
</dbReference>
<keyword evidence="6" id="KW-1185">Reference proteome</keyword>
<dbReference type="OrthoDB" id="9808528at2"/>
<dbReference type="Pfam" id="PF00571">
    <property type="entry name" value="CBS"/>
    <property type="match status" value="2"/>
</dbReference>
<evidence type="ECO:0000259" key="4">
    <source>
        <dbReference type="PROSITE" id="PS51371"/>
    </source>
</evidence>
<dbReference type="PROSITE" id="PS51371">
    <property type="entry name" value="CBS"/>
    <property type="match status" value="2"/>
</dbReference>
<dbReference type="CDD" id="cd04587">
    <property type="entry name" value="CBS_pair_CAP-ED_NT_Pol-beta-like_DUF294_assoc"/>
    <property type="match status" value="1"/>
</dbReference>
<dbReference type="SMART" id="SM00116">
    <property type="entry name" value="CBS"/>
    <property type="match status" value="2"/>
</dbReference>
<dbReference type="InterPro" id="IPR000644">
    <property type="entry name" value="CBS_dom"/>
</dbReference>
<dbReference type="SUPFAM" id="SSF54631">
    <property type="entry name" value="CBS-domain pair"/>
    <property type="match status" value="1"/>
</dbReference>
<dbReference type="CDD" id="cd00038">
    <property type="entry name" value="CAP_ED"/>
    <property type="match status" value="1"/>
</dbReference>
<sequence>MAAIDIPEVLKFIDSTPPFSGLTHTQQKQLLSGVEMTYARQGEKMNLEGNQATLHLIRRGACEIRSAKGGLVDKLADGDCFGISTVLEQNPDGLQVLVLEDSLIYRFQKEGFQQLLQESEEFALFFAHARSSRLRKLSRAHATDLAAPALQLSTAISQIMSRNLISAGVQDTVQQAAAIMTEARVSSILVLQEQRLVGIVTDRDLRSRVLAIGASADLPLSEIMTCSPTSIDAKSLVMHAQTLMSEKNIHHLPVTEGDGVPVGMVTAADLLRHQELSPLLLINQINRQTDITSLREVCQQLNTLIVNLILTDMKTTDLGNVIAAISDSLTRRIIELGMDRYGPAPLPFQFLVFGSQARKDQSLGSDQDNGMMLSRQPNADEAEYFAKLAQFVCDGLAQCGIRSCPGDIMASNPKWRMTQEGWQQAFANWIEASSPSSLLNASIFFDIRCVYGEDDGVQQLLQNMQARVAKSSLFLATLTRAATVTKPPIGFFRNFLLESSGEHKHQLDLKHQGLALINDLARIYGLGCKRYHVGTKERLEQAAREKLMGLDVARNLMDAWDELNELRLQAQRQHWQNTGEPSAYLDPSELSSLERKHLKSTFAIIADGQTAALQRYARGYA</sequence>
<dbReference type="Pfam" id="PF10335">
    <property type="entry name" value="DUF294_C"/>
    <property type="match status" value="1"/>
</dbReference>
<organism evidence="5 6">
    <name type="scientific">Marinomonas aquimarina</name>
    <dbReference type="NCBI Taxonomy" id="295068"/>
    <lineage>
        <taxon>Bacteria</taxon>
        <taxon>Pseudomonadati</taxon>
        <taxon>Pseudomonadota</taxon>
        <taxon>Gammaproteobacteria</taxon>
        <taxon>Oceanospirillales</taxon>
        <taxon>Oceanospirillaceae</taxon>
        <taxon>Marinomonas</taxon>
    </lineage>
</organism>
<dbReference type="Proteomes" id="UP000092627">
    <property type="component" value="Unassembled WGS sequence"/>
</dbReference>
<dbReference type="Pfam" id="PF03445">
    <property type="entry name" value="DUF294"/>
    <property type="match status" value="1"/>
</dbReference>
<reference evidence="5 6" key="1">
    <citation type="submission" date="2016-06" db="EMBL/GenBank/DDBJ databases">
        <authorList>
            <person name="Kjaerup R.B."/>
            <person name="Dalgaard T.S."/>
            <person name="Juul-Madsen H.R."/>
        </authorList>
    </citation>
    <scope>NUCLEOTIDE SEQUENCE [LARGE SCALE GENOMIC DNA]</scope>
    <source>
        <strain evidence="5 6">CECT 5080</strain>
    </source>
</reference>
<proteinExistence type="predicted"/>
<dbReference type="InterPro" id="IPR018490">
    <property type="entry name" value="cNMP-bd_dom_sf"/>
</dbReference>
<dbReference type="RefSeq" id="WP_067212950.1">
    <property type="nucleotide sequence ID" value="NZ_FLOC01000023.1"/>
</dbReference>
<evidence type="ECO:0000256" key="1">
    <source>
        <dbReference type="ARBA" id="ARBA00023122"/>
    </source>
</evidence>
<feature type="domain" description="CBS" evidence="4">
    <location>
        <begin position="224"/>
        <end position="281"/>
    </location>
</feature>
<dbReference type="InterPro" id="IPR051257">
    <property type="entry name" value="Diverse_CBS-Domain"/>
</dbReference>
<dbReference type="InterPro" id="IPR018821">
    <property type="entry name" value="DUF294_put_nucleoTrafse_sb-bd"/>
</dbReference>
<dbReference type="AlphaFoldDB" id="A0A1A8TP84"/>
<dbReference type="STRING" id="295068.MAQ5080_03247"/>
<dbReference type="InterPro" id="IPR005105">
    <property type="entry name" value="GlnD_Uridyltrans_N"/>
</dbReference>
<accession>A0A1A8TP84</accession>
<dbReference type="PANTHER" id="PTHR43080:SF2">
    <property type="entry name" value="CBS DOMAIN-CONTAINING PROTEIN"/>
    <property type="match status" value="1"/>
</dbReference>
<feature type="domain" description="CBS" evidence="4">
    <location>
        <begin position="160"/>
        <end position="218"/>
    </location>
</feature>
<protein>
    <submittedName>
        <fullName evidence="5">Hypoxic response protein 1</fullName>
    </submittedName>
</protein>
<dbReference type="CDD" id="cd05401">
    <property type="entry name" value="NT_GlnE_GlnD_like"/>
    <property type="match status" value="1"/>
</dbReference>
<dbReference type="GO" id="GO:0008773">
    <property type="term" value="F:[protein-PII] uridylyltransferase activity"/>
    <property type="evidence" value="ECO:0007669"/>
    <property type="project" value="InterPro"/>
</dbReference>
<name>A0A1A8TP84_9GAMM</name>
<dbReference type="InterPro" id="IPR046342">
    <property type="entry name" value="CBS_dom_sf"/>
</dbReference>
<keyword evidence="1 2" id="KW-0129">CBS domain</keyword>
<dbReference type="SUPFAM" id="SSF51206">
    <property type="entry name" value="cAMP-binding domain-like"/>
    <property type="match status" value="1"/>
</dbReference>
<dbReference type="Pfam" id="PF00027">
    <property type="entry name" value="cNMP_binding"/>
    <property type="match status" value="1"/>
</dbReference>
<evidence type="ECO:0000313" key="6">
    <source>
        <dbReference type="Proteomes" id="UP000092627"/>
    </source>
</evidence>